<name>A0ABT9RJG5_9ACTN</name>
<evidence type="ECO:0000313" key="2">
    <source>
        <dbReference type="Proteomes" id="UP001230426"/>
    </source>
</evidence>
<organism evidence="1 2">
    <name type="scientific">Streptosporangium brasiliense</name>
    <dbReference type="NCBI Taxonomy" id="47480"/>
    <lineage>
        <taxon>Bacteria</taxon>
        <taxon>Bacillati</taxon>
        <taxon>Actinomycetota</taxon>
        <taxon>Actinomycetes</taxon>
        <taxon>Streptosporangiales</taxon>
        <taxon>Streptosporangiaceae</taxon>
        <taxon>Streptosporangium</taxon>
    </lineage>
</organism>
<reference evidence="1 2" key="1">
    <citation type="submission" date="2023-07" db="EMBL/GenBank/DDBJ databases">
        <title>Sequencing the genomes of 1000 actinobacteria strains.</title>
        <authorList>
            <person name="Klenk H.-P."/>
        </authorList>
    </citation>
    <scope>NUCLEOTIDE SEQUENCE [LARGE SCALE GENOMIC DNA]</scope>
    <source>
        <strain evidence="1 2">DSM 44109</strain>
    </source>
</reference>
<sequence length="115" mass="12641">MDTEDLTRFGTLLQAAAEQRELTVAELYEIGWLLSEMTRAAAALADHARTEVAALPSRGILREDTGEDPGTRLAEARDRLTWMIGLLQEADEPARRYHAAIGHLGVEVDPEAAED</sequence>
<evidence type="ECO:0008006" key="3">
    <source>
        <dbReference type="Google" id="ProtNLM"/>
    </source>
</evidence>
<comment type="caution">
    <text evidence="1">The sequence shown here is derived from an EMBL/GenBank/DDBJ whole genome shotgun (WGS) entry which is preliminary data.</text>
</comment>
<dbReference type="Proteomes" id="UP001230426">
    <property type="component" value="Unassembled WGS sequence"/>
</dbReference>
<evidence type="ECO:0000313" key="1">
    <source>
        <dbReference type="EMBL" id="MDP9868480.1"/>
    </source>
</evidence>
<dbReference type="RefSeq" id="WP_306871384.1">
    <property type="nucleotide sequence ID" value="NZ_JAUSRB010000002.1"/>
</dbReference>
<dbReference type="EMBL" id="JAUSRB010000002">
    <property type="protein sequence ID" value="MDP9868480.1"/>
    <property type="molecule type" value="Genomic_DNA"/>
</dbReference>
<proteinExistence type="predicted"/>
<keyword evidence="2" id="KW-1185">Reference proteome</keyword>
<accession>A0ABT9RJG5</accession>
<gene>
    <name evidence="1" type="ORF">J2S55_007746</name>
</gene>
<protein>
    <recommendedName>
        <fullName evidence="3">Transcriptional regulator</fullName>
    </recommendedName>
</protein>